<proteinExistence type="predicted"/>
<evidence type="ECO:0000313" key="4">
    <source>
        <dbReference type="Proteomes" id="UP000292447"/>
    </source>
</evidence>
<name>A0A4V1AE99_9ASCO</name>
<dbReference type="Pfam" id="PF14616">
    <property type="entry name" value="Rua1_C"/>
    <property type="match status" value="1"/>
</dbReference>
<feature type="domain" description="Transcription regulator Rua1 C-terminal" evidence="2">
    <location>
        <begin position="526"/>
        <end position="654"/>
    </location>
</feature>
<gene>
    <name evidence="3" type="primary">MPUL0C04410</name>
    <name evidence="3" type="ORF">METSCH_C04410</name>
</gene>
<feature type="region of interest" description="Disordered" evidence="1">
    <location>
        <begin position="408"/>
        <end position="446"/>
    </location>
</feature>
<keyword evidence="4" id="KW-1185">Reference proteome</keyword>
<dbReference type="AlphaFoldDB" id="A0A4V1AE99"/>
<accession>A0A4V1AE99</accession>
<organism evidence="3 4">
    <name type="scientific">Metschnikowia aff. pulcherrima</name>
    <dbReference type="NCBI Taxonomy" id="2163413"/>
    <lineage>
        <taxon>Eukaryota</taxon>
        <taxon>Fungi</taxon>
        <taxon>Dikarya</taxon>
        <taxon>Ascomycota</taxon>
        <taxon>Saccharomycotina</taxon>
        <taxon>Pichiomycetes</taxon>
        <taxon>Metschnikowiaceae</taxon>
        <taxon>Metschnikowia</taxon>
    </lineage>
</organism>
<reference evidence="4" key="1">
    <citation type="submission" date="2019-03" db="EMBL/GenBank/DDBJ databases">
        <title>Snf2 controls pulcherriminic acid biosynthesis and connects pigmentation and antifungal activity of the yeast Metschnikowia pulcherrima.</title>
        <authorList>
            <person name="Gore-Lloyd D."/>
            <person name="Sumann I."/>
            <person name="Brachmann A.O."/>
            <person name="Schneeberger K."/>
            <person name="Ortiz-Merino R.A."/>
            <person name="Moreno-Beltran M."/>
            <person name="Schlaefli M."/>
            <person name="Kirner P."/>
            <person name="Santos Kron A."/>
            <person name="Wolfe K.H."/>
            <person name="Piel J."/>
            <person name="Ahrens C.H."/>
            <person name="Henk D."/>
            <person name="Freimoser F.M."/>
        </authorList>
    </citation>
    <scope>NUCLEOTIDE SEQUENCE [LARGE SCALE GENOMIC DNA]</scope>
    <source>
        <strain evidence="4">APC 1.2</strain>
    </source>
</reference>
<protein>
    <recommendedName>
        <fullName evidence="2">Transcription regulator Rua1 C-terminal domain-containing protein</fullName>
    </recommendedName>
</protein>
<evidence type="ECO:0000256" key="1">
    <source>
        <dbReference type="SAM" id="MobiDB-lite"/>
    </source>
</evidence>
<sequence>MINMGSKPELGFFVEGQSFMTQGSYATEAAPVSPEDCFSLVGCRDIAKETEDDIHDWIFEDGPVDDDEESAGPDLDGLFGMQNFEEQNQFVAGVDVIEAQVREVCETTEDTNGILFDNFSFTDSDVEAEFSQPQATMVAFEGADVLEAAPYYFVDDSFPVISPASSLASLSVEKFFELLPDAFTHDADLDLDLDLQFAVPVYSDALTAYPGPQQALAPEEEKFLADLLNDESYALAYPQEAFDFDFGYNIDAFAGVNTNVQAGHELCLDIGGQFSEPIYKMAEDVLGPGVGLYEQSETSSNEVSDLSLAYPSNMSLDNTFQTETGAMMVDANSSLADILDYTHTPASGGDEDFVPALGENDKNVPRYFSGDVLSANPIESDGFKVRVRDILESQKKKDPSELIAIKGAVAKGRKKGPRSPRELAASASLSTDRVTKPLGAKPKKPRRVKRVFDYSEANVNTIEVPCPELQNVLITREQLIKMSGGSFDAEKAKEGEINRRRFVRGSLDGLKDLHPDVAYEKNHLFDISKPYQQEFTRVELNPTTGAPIMETRSGLCCYCEDLHFYELKNSCYSQHMSHSHGVYTDNSLTPDAILPGKYSLAKKFTPGRKTIPHARDHDGVLCPVCLDVVETRCWASTLDKKPLSNYLRHFKDQHRVVERRETFFNLKA</sequence>
<dbReference type="EMBL" id="CP034458">
    <property type="protein sequence ID" value="QBM88473.1"/>
    <property type="molecule type" value="Genomic_DNA"/>
</dbReference>
<evidence type="ECO:0000313" key="3">
    <source>
        <dbReference type="EMBL" id="QBM88473.1"/>
    </source>
</evidence>
<evidence type="ECO:0000259" key="2">
    <source>
        <dbReference type="Pfam" id="PF14616"/>
    </source>
</evidence>
<dbReference type="Proteomes" id="UP000292447">
    <property type="component" value="Chromosome III"/>
</dbReference>
<dbReference type="InterPro" id="IPR028012">
    <property type="entry name" value="Rua1_C"/>
</dbReference>